<gene>
    <name evidence="4" type="ORF">EOD39_7408</name>
</gene>
<dbReference type="PANTHER" id="PTHR13633:SF3">
    <property type="entry name" value="MITOCHONDRIAL TRANSCRIPTION RESCUE FACTOR 1"/>
    <property type="match status" value="1"/>
</dbReference>
<evidence type="ECO:0000313" key="5">
    <source>
        <dbReference type="Proteomes" id="UP000289886"/>
    </source>
</evidence>
<keyword evidence="5" id="KW-1185">Reference proteome</keyword>
<feature type="region of interest" description="Disordered" evidence="2">
    <location>
        <begin position="71"/>
        <end position="113"/>
    </location>
</feature>
<organism evidence="4 5">
    <name type="scientific">Acipenser ruthenus</name>
    <name type="common">Sterlet sturgeon</name>
    <dbReference type="NCBI Taxonomy" id="7906"/>
    <lineage>
        <taxon>Eukaryota</taxon>
        <taxon>Metazoa</taxon>
        <taxon>Chordata</taxon>
        <taxon>Craniata</taxon>
        <taxon>Vertebrata</taxon>
        <taxon>Euteleostomi</taxon>
        <taxon>Actinopterygii</taxon>
        <taxon>Chondrostei</taxon>
        <taxon>Acipenseriformes</taxon>
        <taxon>Acipenseridae</taxon>
        <taxon>Acipenser</taxon>
    </lineage>
</organism>
<dbReference type="Pfam" id="PF25818">
    <property type="entry name" value="MTRES1_C"/>
    <property type="match status" value="2"/>
</dbReference>
<proteinExistence type="predicted"/>
<dbReference type="PANTHER" id="PTHR13633">
    <property type="entry name" value="MITOCHONDRIAL TRANSCRIPTION RESCUE FACTOR 1"/>
    <property type="match status" value="1"/>
</dbReference>
<evidence type="ECO:0000259" key="3">
    <source>
        <dbReference type="Pfam" id="PF25818"/>
    </source>
</evidence>
<protein>
    <recommendedName>
        <fullName evidence="3">Mitochondrial transcription rescue factor 1 C-terminal domain-containing protein</fullName>
    </recommendedName>
</protein>
<feature type="compositionally biased region" description="Acidic residues" evidence="2">
    <location>
        <begin position="84"/>
        <end position="103"/>
    </location>
</feature>
<dbReference type="GO" id="GO:1903108">
    <property type="term" value="P:regulation of mitochondrial transcription"/>
    <property type="evidence" value="ECO:0007669"/>
    <property type="project" value="TreeGrafter"/>
</dbReference>
<evidence type="ECO:0000256" key="1">
    <source>
        <dbReference type="PROSITE-ProRule" id="PRU00182"/>
    </source>
</evidence>
<dbReference type="EMBL" id="SCEB01215172">
    <property type="protein sequence ID" value="RXM30948.1"/>
    <property type="molecule type" value="Genomic_DNA"/>
</dbReference>
<comment type="caution">
    <text evidence="4">The sequence shown here is derived from an EMBL/GenBank/DDBJ whole genome shotgun (WGS) entry which is preliminary data.</text>
</comment>
<feature type="domain" description="Mitochondrial transcription rescue factor 1 C-terminal" evidence="3">
    <location>
        <begin position="198"/>
        <end position="300"/>
    </location>
</feature>
<feature type="compositionally biased region" description="Basic and acidic residues" evidence="2">
    <location>
        <begin position="104"/>
        <end position="113"/>
    </location>
</feature>
<dbReference type="GO" id="GO:0003723">
    <property type="term" value="F:RNA binding"/>
    <property type="evidence" value="ECO:0007669"/>
    <property type="project" value="UniProtKB-KW"/>
</dbReference>
<reference evidence="4 5" key="1">
    <citation type="submission" date="2019-01" db="EMBL/GenBank/DDBJ databases">
        <title>Draft Genome and Complete Hox-Cluster Characterization of the Sterlet Sturgeon (Acipenser ruthenus).</title>
        <authorList>
            <person name="Wei Q."/>
        </authorList>
    </citation>
    <scope>NUCLEOTIDE SEQUENCE [LARGE SCALE GENOMIC DNA]</scope>
    <source>
        <strain evidence="4">WHYD16114868_AA</strain>
        <tissue evidence="4">Blood</tissue>
    </source>
</reference>
<evidence type="ECO:0000313" key="4">
    <source>
        <dbReference type="EMBL" id="RXM30948.1"/>
    </source>
</evidence>
<name>A0A444U720_ACIRT</name>
<keyword evidence="1" id="KW-0694">RNA-binding</keyword>
<evidence type="ECO:0000256" key="2">
    <source>
        <dbReference type="SAM" id="MobiDB-lite"/>
    </source>
</evidence>
<feature type="compositionally biased region" description="Acidic residues" evidence="2">
    <location>
        <begin position="169"/>
        <end position="188"/>
    </location>
</feature>
<dbReference type="InterPro" id="IPR057896">
    <property type="entry name" value="MTRES1_C"/>
</dbReference>
<sequence>MKTLRNLTRLVSLLEGSLSRTLCRTTVCQRTIYYHNLSSRSCLPALGIQIHTQPRVIQASWSVVPVRLKGNKTSKKGSKKVVQEEEEDEDDDPEKSDYEDEPEHDPNVPKDYKDLEKAVQSFRYDLMMKAGLDMARNKVEDAFYSNKLRLNGQKLIKKSKTGSKKVVQEEEEDEDDDPEKSDYEDEPEHDPNVPKDYKDLEKAVQSFRYDLMMKAGLDMARNKVEDAFYSNKLRLNGQKLIKKSKTVKVGDTLDLVVEEDKDTDIVTVMRVVFKKVSGETTGTDRYRVVLRRWKNLKLPKQDVYK</sequence>
<dbReference type="PROSITE" id="PS50889">
    <property type="entry name" value="S4"/>
    <property type="match status" value="1"/>
</dbReference>
<dbReference type="GO" id="GO:0005739">
    <property type="term" value="C:mitochondrion"/>
    <property type="evidence" value="ECO:0007669"/>
    <property type="project" value="TreeGrafter"/>
</dbReference>
<accession>A0A444U720</accession>
<dbReference type="AlphaFoldDB" id="A0A444U720"/>
<feature type="domain" description="Mitochondrial transcription rescue factor 1 C-terminal" evidence="3">
    <location>
        <begin position="113"/>
        <end position="161"/>
    </location>
</feature>
<dbReference type="Proteomes" id="UP000289886">
    <property type="component" value="Unassembled WGS sequence"/>
</dbReference>
<feature type="region of interest" description="Disordered" evidence="2">
    <location>
        <begin position="159"/>
        <end position="196"/>
    </location>
</feature>